<dbReference type="SUPFAM" id="SSF160443">
    <property type="entry name" value="SMR domain-like"/>
    <property type="match status" value="1"/>
</dbReference>
<feature type="region of interest" description="Disordered" evidence="1">
    <location>
        <begin position="16"/>
        <end position="45"/>
    </location>
</feature>
<dbReference type="RefSeq" id="WP_015961414.1">
    <property type="nucleotide sequence ID" value="NZ_BAZA01000037.1"/>
</dbReference>
<evidence type="ECO:0000313" key="4">
    <source>
        <dbReference type="Proteomes" id="UP000254631"/>
    </source>
</evidence>
<dbReference type="InterPro" id="IPR002625">
    <property type="entry name" value="Smr_dom"/>
</dbReference>
<dbReference type="EMBL" id="UGOL01000001">
    <property type="protein sequence ID" value="STX80433.1"/>
    <property type="molecule type" value="Genomic_DNA"/>
</dbReference>
<accession>A0A2S6ENJ6</accession>
<protein>
    <submittedName>
        <fullName evidence="3">Smr domain protein, DNA mismatch repair protein-like protein</fullName>
        <ecNumber evidence="3">3.1.-.-</ecNumber>
    </submittedName>
</protein>
<evidence type="ECO:0000313" key="3">
    <source>
        <dbReference type="EMBL" id="STX80433.1"/>
    </source>
</evidence>
<dbReference type="GO" id="GO:0016787">
    <property type="term" value="F:hydrolase activity"/>
    <property type="evidence" value="ECO:0007669"/>
    <property type="project" value="UniProtKB-KW"/>
</dbReference>
<gene>
    <name evidence="3" type="primary">smrA_2</name>
    <name evidence="3" type="ORF">NCTC12000_02448</name>
</gene>
<dbReference type="Pfam" id="PF01713">
    <property type="entry name" value="Smr"/>
    <property type="match status" value="1"/>
</dbReference>
<reference evidence="3 4" key="1">
    <citation type="submission" date="2018-06" db="EMBL/GenBank/DDBJ databases">
        <authorList>
            <consortium name="Pathogen Informatics"/>
            <person name="Doyle S."/>
        </authorList>
    </citation>
    <scope>NUCLEOTIDE SEQUENCE [LARGE SCALE GENOMIC DNA]</scope>
    <source>
        <strain evidence="3 4">NCTC12000</strain>
    </source>
</reference>
<dbReference type="SMART" id="SM00463">
    <property type="entry name" value="SMR"/>
    <property type="match status" value="1"/>
</dbReference>
<keyword evidence="3" id="KW-0378">Hydrolase</keyword>
<sequence>MTDDFLSDEDKALFRHHMRSVKPLNEKTKRVKSPTQPTHEKKTTTFKSQPVPKEEYFLSDFIRDTVQPDTILSFSEPGIPNQRFRALKNGQIPWEAKLDLHGLKAEAARQALYDFIKTQSLNNKRCLLIVHGKGGHQGAPPVIKNLINRWLPQFSQVLAFHSALPKDGGLGAVYVLLKRNREKDEQGNY</sequence>
<dbReference type="EC" id="3.1.-.-" evidence="3"/>
<proteinExistence type="predicted"/>
<dbReference type="Gene3D" id="3.30.1370.110">
    <property type="match status" value="1"/>
</dbReference>
<feature type="domain" description="Smr" evidence="2">
    <location>
        <begin position="98"/>
        <end position="178"/>
    </location>
</feature>
<evidence type="ECO:0000259" key="2">
    <source>
        <dbReference type="PROSITE" id="PS50828"/>
    </source>
</evidence>
<name>A0A2S6ENJ6_LEGPN</name>
<organism evidence="3 4">
    <name type="scientific">Legionella pneumophila</name>
    <dbReference type="NCBI Taxonomy" id="446"/>
    <lineage>
        <taxon>Bacteria</taxon>
        <taxon>Pseudomonadati</taxon>
        <taxon>Pseudomonadota</taxon>
        <taxon>Gammaproteobacteria</taxon>
        <taxon>Legionellales</taxon>
        <taxon>Legionellaceae</taxon>
        <taxon>Legionella</taxon>
    </lineage>
</organism>
<evidence type="ECO:0000256" key="1">
    <source>
        <dbReference type="SAM" id="MobiDB-lite"/>
    </source>
</evidence>
<dbReference type="PANTHER" id="PTHR35562">
    <property type="entry name" value="DNA ENDONUCLEASE SMRA-RELATED"/>
    <property type="match status" value="1"/>
</dbReference>
<dbReference type="Proteomes" id="UP000254631">
    <property type="component" value="Unassembled WGS sequence"/>
</dbReference>
<dbReference type="InterPro" id="IPR036063">
    <property type="entry name" value="Smr_dom_sf"/>
</dbReference>
<dbReference type="AlphaFoldDB" id="A0A2S6ENJ6"/>
<dbReference type="PROSITE" id="PS50828">
    <property type="entry name" value="SMR"/>
    <property type="match status" value="1"/>
</dbReference>
<dbReference type="PANTHER" id="PTHR35562:SF2">
    <property type="entry name" value="DNA ENDONUCLEASE SMRA-RELATED"/>
    <property type="match status" value="1"/>
</dbReference>